<evidence type="ECO:0000313" key="4">
    <source>
        <dbReference type="Proteomes" id="UP001551675"/>
    </source>
</evidence>
<dbReference type="Proteomes" id="UP001551675">
    <property type="component" value="Unassembled WGS sequence"/>
</dbReference>
<dbReference type="InterPro" id="IPR029068">
    <property type="entry name" value="Glyas_Bleomycin-R_OHBP_Dase"/>
</dbReference>
<comment type="caution">
    <text evidence="3">The sequence shown here is derived from an EMBL/GenBank/DDBJ whole genome shotgun (WGS) entry which is preliminary data.</text>
</comment>
<dbReference type="Gene3D" id="3.10.180.10">
    <property type="entry name" value="2,3-Dihydroxybiphenyl 1,2-Dioxygenase, domain 1"/>
    <property type="match status" value="2"/>
</dbReference>
<reference evidence="3 4" key="1">
    <citation type="submission" date="2024-06" db="EMBL/GenBank/DDBJ databases">
        <title>The Natural Products Discovery Center: Release of the First 8490 Sequenced Strains for Exploring Actinobacteria Biosynthetic Diversity.</title>
        <authorList>
            <person name="Kalkreuter E."/>
            <person name="Kautsar S.A."/>
            <person name="Yang D."/>
            <person name="Bader C.D."/>
            <person name="Teijaro C.N."/>
            <person name="Fluegel L."/>
            <person name="Davis C.M."/>
            <person name="Simpson J.R."/>
            <person name="Lauterbach L."/>
            <person name="Steele A.D."/>
            <person name="Gui C."/>
            <person name="Meng S."/>
            <person name="Li G."/>
            <person name="Viehrig K."/>
            <person name="Ye F."/>
            <person name="Su P."/>
            <person name="Kiefer A.F."/>
            <person name="Nichols A."/>
            <person name="Cepeda A.J."/>
            <person name="Yan W."/>
            <person name="Fan B."/>
            <person name="Jiang Y."/>
            <person name="Adhikari A."/>
            <person name="Zheng C.-J."/>
            <person name="Schuster L."/>
            <person name="Cowan T.M."/>
            <person name="Smanski M.J."/>
            <person name="Chevrette M.G."/>
            <person name="De Carvalho L.P.S."/>
            <person name="Shen B."/>
        </authorList>
    </citation>
    <scope>NUCLEOTIDE SEQUENCE [LARGE SCALE GENOMIC DNA]</scope>
    <source>
        <strain evidence="3 4">NPDC050100</strain>
    </source>
</reference>
<dbReference type="EMBL" id="JBFALK010000016">
    <property type="protein sequence ID" value="MEV0972422.1"/>
    <property type="molecule type" value="Genomic_DNA"/>
</dbReference>
<dbReference type="Pfam" id="PF00903">
    <property type="entry name" value="Glyoxalase"/>
    <property type="match status" value="1"/>
</dbReference>
<dbReference type="InterPro" id="IPR051785">
    <property type="entry name" value="MMCE/EMCE_epimerase"/>
</dbReference>
<protein>
    <submittedName>
        <fullName evidence="3">VOC family protein</fullName>
    </submittedName>
</protein>
<dbReference type="InterPro" id="IPR004360">
    <property type="entry name" value="Glyas_Fos-R_dOase_dom"/>
</dbReference>
<sequence>MKKQVKVTGDHGIGQMIHVVHMCDDVEELRRFYEDVLGGVVYMGGDEPNYLPWEDRYAALLMVGDLCVEVMAPKMPANPQLPVGKFYTKYGRHLHSVGYKVDDLVGLADRLLERGVYIGKPGGGKIDKLDPDTPYFFPSPRDTAGLMVELCKLDMPDDPRDQETWSSLVRLWRSHPLTIKRFSHVTLGVRDLEAAVKIYVDTMQAVPITIGTDGDLRAKSAILQLGDCLLQLAEPVNADSDLGRHVEKWGNMIYSLRFKVADLDSAEIWLNKNNVRTTRISEQLIVTDVEDTFGAPIFFSTENIEGDPFADD</sequence>
<dbReference type="SUPFAM" id="SSF54593">
    <property type="entry name" value="Glyoxalase/Bleomycin resistance protein/Dihydroxybiphenyl dioxygenase"/>
    <property type="match status" value="2"/>
</dbReference>
<dbReference type="PANTHER" id="PTHR43048:SF3">
    <property type="entry name" value="METHYLMALONYL-COA EPIMERASE, MITOCHONDRIAL"/>
    <property type="match status" value="1"/>
</dbReference>
<accession>A0ABV3GLA9</accession>
<organism evidence="3 4">
    <name type="scientific">Microtetraspora glauca</name>
    <dbReference type="NCBI Taxonomy" id="1996"/>
    <lineage>
        <taxon>Bacteria</taxon>
        <taxon>Bacillati</taxon>
        <taxon>Actinomycetota</taxon>
        <taxon>Actinomycetes</taxon>
        <taxon>Streptosporangiales</taxon>
        <taxon>Streptosporangiaceae</taxon>
        <taxon>Microtetraspora</taxon>
    </lineage>
</organism>
<evidence type="ECO:0000313" key="3">
    <source>
        <dbReference type="EMBL" id="MEV0972422.1"/>
    </source>
</evidence>
<dbReference type="PROSITE" id="PS51819">
    <property type="entry name" value="VOC"/>
    <property type="match status" value="1"/>
</dbReference>
<keyword evidence="4" id="KW-1185">Reference proteome</keyword>
<gene>
    <name evidence="3" type="ORF">AB0I59_27790</name>
</gene>
<feature type="domain" description="VOC" evidence="2">
    <location>
        <begin position="15"/>
        <end position="153"/>
    </location>
</feature>
<name>A0ABV3GLA9_MICGL</name>
<dbReference type="InterPro" id="IPR037523">
    <property type="entry name" value="VOC_core"/>
</dbReference>
<proteinExistence type="predicted"/>
<dbReference type="RefSeq" id="WP_358137521.1">
    <property type="nucleotide sequence ID" value="NZ_JBFALK010000016.1"/>
</dbReference>
<keyword evidence="1" id="KW-0479">Metal-binding</keyword>
<dbReference type="PANTHER" id="PTHR43048">
    <property type="entry name" value="METHYLMALONYL-COA EPIMERASE"/>
    <property type="match status" value="1"/>
</dbReference>
<evidence type="ECO:0000256" key="1">
    <source>
        <dbReference type="ARBA" id="ARBA00022723"/>
    </source>
</evidence>
<evidence type="ECO:0000259" key="2">
    <source>
        <dbReference type="PROSITE" id="PS51819"/>
    </source>
</evidence>